<comment type="caution">
    <text evidence="6">The sequence shown here is derived from an EMBL/GenBank/DDBJ whole genome shotgun (WGS) entry which is preliminary data.</text>
</comment>
<dbReference type="PANTHER" id="PTHR30537:SF5">
    <property type="entry name" value="HTH-TYPE TRANSCRIPTIONAL ACTIVATOR TTDR-RELATED"/>
    <property type="match status" value="1"/>
</dbReference>
<evidence type="ECO:0000259" key="5">
    <source>
        <dbReference type="PROSITE" id="PS50931"/>
    </source>
</evidence>
<organism evidence="6 7">
    <name type="scientific">Azohydromonas caseinilytica</name>
    <dbReference type="NCBI Taxonomy" id="2728836"/>
    <lineage>
        <taxon>Bacteria</taxon>
        <taxon>Pseudomonadati</taxon>
        <taxon>Pseudomonadota</taxon>
        <taxon>Betaproteobacteria</taxon>
        <taxon>Burkholderiales</taxon>
        <taxon>Sphaerotilaceae</taxon>
        <taxon>Azohydromonas</taxon>
    </lineage>
</organism>
<dbReference type="Gene3D" id="1.10.10.10">
    <property type="entry name" value="Winged helix-like DNA-binding domain superfamily/Winged helix DNA-binding domain"/>
    <property type="match status" value="1"/>
</dbReference>
<comment type="similarity">
    <text evidence="1">Belongs to the LysR transcriptional regulatory family.</text>
</comment>
<protein>
    <submittedName>
        <fullName evidence="6">LysR family transcriptional regulator</fullName>
    </submittedName>
</protein>
<evidence type="ECO:0000313" key="6">
    <source>
        <dbReference type="EMBL" id="NML17376.1"/>
    </source>
</evidence>
<reference evidence="6 7" key="1">
    <citation type="submission" date="2020-04" db="EMBL/GenBank/DDBJ databases">
        <title>Azohydromonas sp. isolated from soil.</title>
        <authorList>
            <person name="Dahal R.H."/>
        </authorList>
    </citation>
    <scope>NUCLEOTIDE SEQUENCE [LARGE SCALE GENOMIC DNA]</scope>
    <source>
        <strain evidence="6 7">G-1-1-14</strain>
    </source>
</reference>
<evidence type="ECO:0000256" key="1">
    <source>
        <dbReference type="ARBA" id="ARBA00009437"/>
    </source>
</evidence>
<proteinExistence type="inferred from homology"/>
<dbReference type="InterPro" id="IPR036388">
    <property type="entry name" value="WH-like_DNA-bd_sf"/>
</dbReference>
<dbReference type="GO" id="GO:0003677">
    <property type="term" value="F:DNA binding"/>
    <property type="evidence" value="ECO:0007669"/>
    <property type="project" value="UniProtKB-KW"/>
</dbReference>
<dbReference type="FunFam" id="1.10.10.10:FF:000001">
    <property type="entry name" value="LysR family transcriptional regulator"/>
    <property type="match status" value="1"/>
</dbReference>
<evidence type="ECO:0000256" key="3">
    <source>
        <dbReference type="ARBA" id="ARBA00023125"/>
    </source>
</evidence>
<keyword evidence="3" id="KW-0238">DNA-binding</keyword>
<dbReference type="GO" id="GO:0003700">
    <property type="term" value="F:DNA-binding transcription factor activity"/>
    <property type="evidence" value="ECO:0007669"/>
    <property type="project" value="InterPro"/>
</dbReference>
<dbReference type="InterPro" id="IPR036390">
    <property type="entry name" value="WH_DNA-bd_sf"/>
</dbReference>
<evidence type="ECO:0000256" key="2">
    <source>
        <dbReference type="ARBA" id="ARBA00023015"/>
    </source>
</evidence>
<gene>
    <name evidence="6" type="ORF">HHL10_20590</name>
</gene>
<keyword evidence="2" id="KW-0805">Transcription regulation</keyword>
<evidence type="ECO:0000256" key="4">
    <source>
        <dbReference type="ARBA" id="ARBA00023163"/>
    </source>
</evidence>
<dbReference type="InterPro" id="IPR058163">
    <property type="entry name" value="LysR-type_TF_proteobact-type"/>
</dbReference>
<dbReference type="Proteomes" id="UP000574067">
    <property type="component" value="Unassembled WGS sequence"/>
</dbReference>
<dbReference type="Pfam" id="PF03466">
    <property type="entry name" value="LysR_substrate"/>
    <property type="match status" value="1"/>
</dbReference>
<dbReference type="RefSeq" id="WP_169162277.1">
    <property type="nucleotide sequence ID" value="NZ_JABBFW010000017.1"/>
</dbReference>
<name>A0A848FE99_9BURK</name>
<dbReference type="EMBL" id="JABBFW010000017">
    <property type="protein sequence ID" value="NML17376.1"/>
    <property type="molecule type" value="Genomic_DNA"/>
</dbReference>
<dbReference type="SUPFAM" id="SSF46785">
    <property type="entry name" value="Winged helix' DNA-binding domain"/>
    <property type="match status" value="1"/>
</dbReference>
<dbReference type="PROSITE" id="PS50931">
    <property type="entry name" value="HTH_LYSR"/>
    <property type="match status" value="1"/>
</dbReference>
<dbReference type="AlphaFoldDB" id="A0A848FE99"/>
<dbReference type="Gene3D" id="3.40.190.290">
    <property type="match status" value="1"/>
</dbReference>
<accession>A0A848FE99</accession>
<keyword evidence="7" id="KW-1185">Reference proteome</keyword>
<sequence length="317" mass="35794">MDRFLCIEAFVRVAETQSFAEAARQLRLSKSAVTTRVQQLEEMLGDALFHRTTRAVRLSEMGQAFYRDCSELVARTNEIVDQMREVRGTPSGTLRVHAAIGFMLGHSASLLRQFQDRYPEIRLDVVLDDAVIDPVKQGFDVALQIFKPVSDELISRRVFPVRRTFCASPEYLQQHGMPEHPRDLAGHRLGLFSGHATRDRWTFHKAGEEAVTLELKPHLMSSSVHLLRDYAYEHAGIVCLPTLVAAEGIRGGRLQIVLPEFVLSSFWLSAVYARTQRGAFKPRLFIESLVARFAGDEPPWDKPLIEAGLLAPDLLEE</sequence>
<evidence type="ECO:0000313" key="7">
    <source>
        <dbReference type="Proteomes" id="UP000574067"/>
    </source>
</evidence>
<dbReference type="SUPFAM" id="SSF53850">
    <property type="entry name" value="Periplasmic binding protein-like II"/>
    <property type="match status" value="1"/>
</dbReference>
<dbReference type="InterPro" id="IPR005119">
    <property type="entry name" value="LysR_subst-bd"/>
</dbReference>
<keyword evidence="4" id="KW-0804">Transcription</keyword>
<dbReference type="Pfam" id="PF00126">
    <property type="entry name" value="HTH_1"/>
    <property type="match status" value="1"/>
</dbReference>
<dbReference type="PRINTS" id="PR00039">
    <property type="entry name" value="HTHLYSR"/>
</dbReference>
<dbReference type="InterPro" id="IPR000847">
    <property type="entry name" value="LysR_HTH_N"/>
</dbReference>
<dbReference type="PANTHER" id="PTHR30537">
    <property type="entry name" value="HTH-TYPE TRANSCRIPTIONAL REGULATOR"/>
    <property type="match status" value="1"/>
</dbReference>
<feature type="domain" description="HTH lysR-type" evidence="5">
    <location>
        <begin position="1"/>
        <end position="59"/>
    </location>
</feature>
<dbReference type="CDD" id="cd08422">
    <property type="entry name" value="PBP2_CrgA_like"/>
    <property type="match status" value="1"/>
</dbReference>